<dbReference type="GO" id="GO:0005524">
    <property type="term" value="F:ATP binding"/>
    <property type="evidence" value="ECO:0007669"/>
    <property type="project" value="UniProtKB-KW"/>
</dbReference>
<gene>
    <name evidence="11" type="ORF">SPV1_06749</name>
</gene>
<evidence type="ECO:0000313" key="12">
    <source>
        <dbReference type="Proteomes" id="UP000005297"/>
    </source>
</evidence>
<accession>Q0F0K7</accession>
<keyword evidence="12" id="KW-1185">Reference proteome</keyword>
<dbReference type="PROSITE" id="PS00688">
    <property type="entry name" value="SIGMA54_INTERACT_3"/>
    <property type="match status" value="1"/>
</dbReference>
<evidence type="ECO:0000313" key="11">
    <source>
        <dbReference type="EMBL" id="EAU55021.1"/>
    </source>
</evidence>
<feature type="coiled-coil region" evidence="8">
    <location>
        <begin position="113"/>
        <end position="140"/>
    </location>
</feature>
<dbReference type="InterPro" id="IPR011006">
    <property type="entry name" value="CheY-like_superfamily"/>
</dbReference>
<keyword evidence="3" id="KW-0067">ATP-binding</keyword>
<keyword evidence="5" id="KW-0805">Transcription regulation</keyword>
<dbReference type="STRING" id="314344.AL013_02020"/>
<keyword evidence="8" id="KW-0175">Coiled coil</keyword>
<evidence type="ECO:0000256" key="2">
    <source>
        <dbReference type="ARBA" id="ARBA00022741"/>
    </source>
</evidence>
<dbReference type="Gene3D" id="1.10.8.60">
    <property type="match status" value="1"/>
</dbReference>
<evidence type="ECO:0000259" key="9">
    <source>
        <dbReference type="PROSITE" id="PS50045"/>
    </source>
</evidence>
<keyword evidence="6" id="KW-0804">Transcription</keyword>
<dbReference type="GO" id="GO:0000160">
    <property type="term" value="P:phosphorelay signal transduction system"/>
    <property type="evidence" value="ECO:0007669"/>
    <property type="project" value="UniProtKB-KW"/>
</dbReference>
<evidence type="ECO:0000256" key="8">
    <source>
        <dbReference type="SAM" id="Coils"/>
    </source>
</evidence>
<dbReference type="InterPro" id="IPR002078">
    <property type="entry name" value="Sigma_54_int"/>
</dbReference>
<dbReference type="InterPro" id="IPR025944">
    <property type="entry name" value="Sigma_54_int_dom_CS"/>
</dbReference>
<feature type="domain" description="Sigma-54 factor interaction" evidence="9">
    <location>
        <begin position="143"/>
        <end position="372"/>
    </location>
</feature>
<dbReference type="FunFam" id="3.40.50.300:FF:000006">
    <property type="entry name" value="DNA-binding transcriptional regulator NtrC"/>
    <property type="match status" value="1"/>
</dbReference>
<name>Q0F0K7_9PROT</name>
<dbReference type="RefSeq" id="WP_009851642.1">
    <property type="nucleotide sequence ID" value="NZ_DS022295.1"/>
</dbReference>
<dbReference type="GO" id="GO:0006355">
    <property type="term" value="P:regulation of DNA-templated transcription"/>
    <property type="evidence" value="ECO:0007669"/>
    <property type="project" value="InterPro"/>
</dbReference>
<evidence type="ECO:0000256" key="3">
    <source>
        <dbReference type="ARBA" id="ARBA00022840"/>
    </source>
</evidence>
<evidence type="ECO:0000256" key="6">
    <source>
        <dbReference type="ARBA" id="ARBA00023163"/>
    </source>
</evidence>
<keyword evidence="2" id="KW-0547">Nucleotide-binding</keyword>
<dbReference type="Pfam" id="PF25601">
    <property type="entry name" value="AAA_lid_14"/>
    <property type="match status" value="1"/>
</dbReference>
<dbReference type="PRINTS" id="PR01590">
    <property type="entry name" value="HTHFIS"/>
</dbReference>
<keyword evidence="4" id="KW-0902">Two-component regulatory system</keyword>
<dbReference type="Proteomes" id="UP000005297">
    <property type="component" value="Unassembled WGS sequence"/>
</dbReference>
<dbReference type="AlphaFoldDB" id="Q0F0K7"/>
<evidence type="ECO:0000259" key="10">
    <source>
        <dbReference type="PROSITE" id="PS50110"/>
    </source>
</evidence>
<proteinExistence type="predicted"/>
<dbReference type="eggNOG" id="COG2204">
    <property type="taxonomic scope" value="Bacteria"/>
</dbReference>
<reference evidence="11 12" key="1">
    <citation type="submission" date="2006-09" db="EMBL/GenBank/DDBJ databases">
        <authorList>
            <person name="Emerson D."/>
            <person name="Ferriera S."/>
            <person name="Johnson J."/>
            <person name="Kravitz S."/>
            <person name="Halpern A."/>
            <person name="Remington K."/>
            <person name="Beeson K."/>
            <person name="Tran B."/>
            <person name="Rogers Y.-H."/>
            <person name="Friedman R."/>
            <person name="Venter J.C."/>
        </authorList>
    </citation>
    <scope>NUCLEOTIDE SEQUENCE [LARGE SCALE GENOMIC DNA]</scope>
    <source>
        <strain evidence="11 12">PV-1</strain>
    </source>
</reference>
<organism evidence="11 12">
    <name type="scientific">Mariprofundus ferrooxydans PV-1</name>
    <dbReference type="NCBI Taxonomy" id="314345"/>
    <lineage>
        <taxon>Bacteria</taxon>
        <taxon>Pseudomonadati</taxon>
        <taxon>Pseudomonadota</taxon>
        <taxon>Candidatius Mariprofundia</taxon>
        <taxon>Mariprofundales</taxon>
        <taxon>Mariprofundaceae</taxon>
        <taxon>Mariprofundus</taxon>
    </lineage>
</organism>
<evidence type="ECO:0000256" key="4">
    <source>
        <dbReference type="ARBA" id="ARBA00023012"/>
    </source>
</evidence>
<dbReference type="CDD" id="cd00009">
    <property type="entry name" value="AAA"/>
    <property type="match status" value="1"/>
</dbReference>
<dbReference type="CDD" id="cd17550">
    <property type="entry name" value="REC_NtrX-like"/>
    <property type="match status" value="1"/>
</dbReference>
<dbReference type="SUPFAM" id="SSF46689">
    <property type="entry name" value="Homeodomain-like"/>
    <property type="match status" value="1"/>
</dbReference>
<dbReference type="HOGENOM" id="CLU_000445_0_6_0"/>
<evidence type="ECO:0000256" key="7">
    <source>
        <dbReference type="PROSITE-ProRule" id="PRU00169"/>
    </source>
</evidence>
<dbReference type="InterPro" id="IPR027417">
    <property type="entry name" value="P-loop_NTPase"/>
</dbReference>
<dbReference type="InParanoid" id="Q0F0K7"/>
<dbReference type="InterPro" id="IPR009057">
    <property type="entry name" value="Homeodomain-like_sf"/>
</dbReference>
<dbReference type="InterPro" id="IPR003593">
    <property type="entry name" value="AAA+_ATPase"/>
</dbReference>
<dbReference type="SUPFAM" id="SSF52540">
    <property type="entry name" value="P-loop containing nucleoside triphosphate hydrolases"/>
    <property type="match status" value="1"/>
</dbReference>
<dbReference type="GO" id="GO:0043565">
    <property type="term" value="F:sequence-specific DNA binding"/>
    <property type="evidence" value="ECO:0007669"/>
    <property type="project" value="InterPro"/>
</dbReference>
<evidence type="ECO:0000256" key="5">
    <source>
        <dbReference type="ARBA" id="ARBA00023015"/>
    </source>
</evidence>
<comment type="caution">
    <text evidence="11">The sequence shown here is derived from an EMBL/GenBank/DDBJ whole genome shotgun (WGS) entry which is preliminary data.</text>
</comment>
<dbReference type="Gene3D" id="1.10.10.60">
    <property type="entry name" value="Homeodomain-like"/>
    <property type="match status" value="1"/>
</dbReference>
<dbReference type="Gene3D" id="3.40.50.300">
    <property type="entry name" value="P-loop containing nucleotide triphosphate hydrolases"/>
    <property type="match status" value="1"/>
</dbReference>
<dbReference type="PANTHER" id="PTHR32071:SF17">
    <property type="entry name" value="TRANSCRIPTIONAL REGULATOR (NTRC FAMILY)"/>
    <property type="match status" value="1"/>
</dbReference>
<feature type="modified residue" description="4-aspartylphosphate" evidence="7">
    <location>
        <position position="53"/>
    </location>
</feature>
<dbReference type="EMBL" id="AATS01000004">
    <property type="protein sequence ID" value="EAU55021.1"/>
    <property type="molecule type" value="Genomic_DNA"/>
</dbReference>
<keyword evidence="1 7" id="KW-0597">Phosphoprotein</keyword>
<dbReference type="SUPFAM" id="SSF52172">
    <property type="entry name" value="CheY-like"/>
    <property type="match status" value="1"/>
</dbReference>
<dbReference type="Pfam" id="PF00158">
    <property type="entry name" value="Sigma54_activat"/>
    <property type="match status" value="1"/>
</dbReference>
<dbReference type="Gene3D" id="3.40.50.2300">
    <property type="match status" value="1"/>
</dbReference>
<dbReference type="OrthoDB" id="5728154at2"/>
<dbReference type="InterPro" id="IPR002197">
    <property type="entry name" value="HTH_Fis"/>
</dbReference>
<dbReference type="SMART" id="SM00448">
    <property type="entry name" value="REC"/>
    <property type="match status" value="1"/>
</dbReference>
<dbReference type="InterPro" id="IPR058031">
    <property type="entry name" value="AAA_lid_NorR"/>
</dbReference>
<dbReference type="Pfam" id="PF02954">
    <property type="entry name" value="HTH_8"/>
    <property type="match status" value="1"/>
</dbReference>
<dbReference type="PROSITE" id="PS50110">
    <property type="entry name" value="RESPONSE_REGULATORY"/>
    <property type="match status" value="1"/>
</dbReference>
<dbReference type="Pfam" id="PF00072">
    <property type="entry name" value="Response_reg"/>
    <property type="match status" value="1"/>
</dbReference>
<feature type="domain" description="Response regulatory" evidence="10">
    <location>
        <begin position="4"/>
        <end position="118"/>
    </location>
</feature>
<protein>
    <submittedName>
        <fullName evidence="11">Two component, sigma54 specific, transcriptional regulator, Fis family protein</fullName>
    </submittedName>
</protein>
<sequence>MTSRIMIVDDEQAIRESLQGLFEDEEYLVVCAASGEEAIARLRRQAVDCVLLDIWMPGIDGLETLSRIHQIDARLPVIMMSGHATIDTAVRATRQGAFDFVEKPVSFDRLAILARNAVQKRRLEQENVDLKRQEQLQQSRQELIGDSKAIDEVRMLIGRVALSDSPVLILGEHGTGKAVAARLLHASSRRKDSPFVEVNTASVPPHMMDSELFGHEKGAFSGALHSQRGRFEVAHQGSLFFDEVTELSLSAQAKVLRVMQERSVQRLGNPGILPCNVRLIAASARDLEKALADEQLREDFYYRLNVVSIRMPALRERLSDLPLLIETLAGEQARELGGEPVQFTPEVVAELSAYHWPGNVRELRNYIERCHILMPGEEMNPDNMLPPDQAGAQKQINGQASVVADIPEADSFHEAREIFERQFLLQQLEKHEWNISRTANDIGMERSQLHRKIKSFGLTPPQKDAL</sequence>
<dbReference type="FunFam" id="3.40.50.2300:FF:000018">
    <property type="entry name" value="DNA-binding transcriptional regulator NtrC"/>
    <property type="match status" value="1"/>
</dbReference>
<evidence type="ECO:0000256" key="1">
    <source>
        <dbReference type="ARBA" id="ARBA00022553"/>
    </source>
</evidence>
<dbReference type="PANTHER" id="PTHR32071">
    <property type="entry name" value="TRANSCRIPTIONAL REGULATORY PROTEIN"/>
    <property type="match status" value="1"/>
</dbReference>
<dbReference type="SMART" id="SM00382">
    <property type="entry name" value="AAA"/>
    <property type="match status" value="1"/>
</dbReference>
<dbReference type="InterPro" id="IPR001789">
    <property type="entry name" value="Sig_transdc_resp-reg_receiver"/>
</dbReference>
<dbReference type="PROSITE" id="PS50045">
    <property type="entry name" value="SIGMA54_INTERACT_4"/>
    <property type="match status" value="1"/>
</dbReference>